<evidence type="ECO:0000256" key="3">
    <source>
        <dbReference type="ARBA" id="ARBA00022630"/>
    </source>
</evidence>
<evidence type="ECO:0000256" key="1">
    <source>
        <dbReference type="ARBA" id="ARBA00001932"/>
    </source>
</evidence>
<dbReference type="InterPro" id="IPR014729">
    <property type="entry name" value="Rossmann-like_a/b/a_fold"/>
</dbReference>
<dbReference type="GO" id="GO:0006139">
    <property type="term" value="P:nucleobase-containing compound metabolic process"/>
    <property type="evidence" value="ECO:0007669"/>
    <property type="project" value="UniProtKB-ARBA"/>
</dbReference>
<keyword evidence="4 6" id="KW-0274">FAD</keyword>
<dbReference type="PANTHER" id="PTHR11455">
    <property type="entry name" value="CRYPTOCHROME"/>
    <property type="match status" value="1"/>
</dbReference>
<protein>
    <submittedName>
        <fullName evidence="10">FAD-binding protein</fullName>
    </submittedName>
</protein>
<dbReference type="InterPro" id="IPR036155">
    <property type="entry name" value="Crypto/Photolyase_N_sf"/>
</dbReference>
<dbReference type="SUPFAM" id="SSF52425">
    <property type="entry name" value="Cryptochrome/photolyase, N-terminal domain"/>
    <property type="match status" value="1"/>
</dbReference>
<dbReference type="Pfam" id="PF00875">
    <property type="entry name" value="DNA_photolyase"/>
    <property type="match status" value="1"/>
</dbReference>
<dbReference type="EMBL" id="LJTC01000002">
    <property type="protein sequence ID" value="KPM85056.1"/>
    <property type="molecule type" value="Genomic_DNA"/>
</dbReference>
<dbReference type="InterPro" id="IPR018394">
    <property type="entry name" value="DNA_photolyase_1_CS_C"/>
</dbReference>
<evidence type="ECO:0000256" key="7">
    <source>
        <dbReference type="RuleBase" id="RU004182"/>
    </source>
</evidence>
<dbReference type="PROSITE" id="PS00394">
    <property type="entry name" value="DNA_PHOTOLYASES_1_1"/>
    <property type="match status" value="1"/>
</dbReference>
<dbReference type="InterPro" id="IPR036134">
    <property type="entry name" value="Crypto/Photolyase_FAD-like_sf"/>
</dbReference>
<keyword evidence="5 7" id="KW-0157">Chromophore</keyword>
<dbReference type="GO" id="GO:0006950">
    <property type="term" value="P:response to stress"/>
    <property type="evidence" value="ECO:0007669"/>
    <property type="project" value="UniProtKB-ARBA"/>
</dbReference>
<feature type="coiled-coil region" evidence="8">
    <location>
        <begin position="64"/>
        <end position="91"/>
    </location>
</feature>
<keyword evidence="3 6" id="KW-0285">Flavoprotein</keyword>
<feature type="binding site" evidence="6">
    <location>
        <position position="215"/>
    </location>
    <ligand>
        <name>FAD</name>
        <dbReference type="ChEBI" id="CHEBI:57692"/>
    </ligand>
</feature>
<dbReference type="GO" id="GO:0003904">
    <property type="term" value="F:deoxyribodipyrimidine photo-lyase activity"/>
    <property type="evidence" value="ECO:0007669"/>
    <property type="project" value="TreeGrafter"/>
</dbReference>
<dbReference type="PANTHER" id="PTHR11455:SF9">
    <property type="entry name" value="CRYPTOCHROME CIRCADIAN CLOCK 5 ISOFORM X1"/>
    <property type="match status" value="1"/>
</dbReference>
<keyword evidence="8" id="KW-0175">Coiled coil</keyword>
<dbReference type="Proteomes" id="UP000050378">
    <property type="component" value="Unassembled WGS sequence"/>
</dbReference>
<dbReference type="STRING" id="570156.AOG27_04635"/>
<evidence type="ECO:0000256" key="4">
    <source>
        <dbReference type="ARBA" id="ARBA00022827"/>
    </source>
</evidence>
<dbReference type="Pfam" id="PF03441">
    <property type="entry name" value="FAD_binding_7"/>
    <property type="match status" value="1"/>
</dbReference>
<reference evidence="10 11" key="1">
    <citation type="submission" date="2015-09" db="EMBL/GenBank/DDBJ databases">
        <title>Draft Genome Sequence of Pseudoalteromonas lipolytica UCD-48B.</title>
        <authorList>
            <person name="Krusor M."/>
            <person name="Coil D.A."/>
            <person name="Lang J.M."/>
            <person name="Eisen J.A."/>
            <person name="Alexiev A."/>
        </authorList>
    </citation>
    <scope>NUCLEOTIDE SEQUENCE [LARGE SCALE GENOMIC DNA]</scope>
    <source>
        <strain evidence="10 11">UCD-48B</strain>
    </source>
</reference>
<proteinExistence type="inferred from homology"/>
<dbReference type="GO" id="GO:0003677">
    <property type="term" value="F:DNA binding"/>
    <property type="evidence" value="ECO:0007669"/>
    <property type="project" value="TreeGrafter"/>
</dbReference>
<comment type="cofactor">
    <cofactor evidence="6">
        <name>FAD</name>
        <dbReference type="ChEBI" id="CHEBI:57692"/>
    </cofactor>
    <text evidence="6">Binds 1 FAD per subunit.</text>
</comment>
<comment type="similarity">
    <text evidence="7">Belongs to the DNA photolyase family.</text>
</comment>
<feature type="domain" description="Photolyase/cryptochrome alpha/beta" evidence="9">
    <location>
        <begin position="8"/>
        <end position="138"/>
    </location>
</feature>
<dbReference type="InterPro" id="IPR002081">
    <property type="entry name" value="Cryptochrome/DNA_photolyase_1"/>
</dbReference>
<evidence type="ECO:0000259" key="9">
    <source>
        <dbReference type="PROSITE" id="PS51645"/>
    </source>
</evidence>
<comment type="caution">
    <text evidence="10">The sequence shown here is derived from an EMBL/GenBank/DDBJ whole genome shotgun (WGS) entry which is preliminary data.</text>
</comment>
<organism evidence="10 11">
    <name type="scientific">Pseudoalteromonas lipolytica</name>
    <dbReference type="NCBI Taxonomy" id="570156"/>
    <lineage>
        <taxon>Bacteria</taxon>
        <taxon>Pseudomonadati</taxon>
        <taxon>Pseudomonadota</taxon>
        <taxon>Gammaproteobacteria</taxon>
        <taxon>Alteromonadales</taxon>
        <taxon>Pseudoalteromonadaceae</taxon>
        <taxon>Pseudoalteromonas</taxon>
    </lineage>
</organism>
<name>A0A0N8HKX0_9GAMM</name>
<dbReference type="Gene3D" id="3.40.50.620">
    <property type="entry name" value="HUPs"/>
    <property type="match status" value="1"/>
</dbReference>
<evidence type="ECO:0000256" key="5">
    <source>
        <dbReference type="ARBA" id="ARBA00022991"/>
    </source>
</evidence>
<evidence type="ECO:0000256" key="8">
    <source>
        <dbReference type="SAM" id="Coils"/>
    </source>
</evidence>
<gene>
    <name evidence="10" type="ORF">AOG27_04635</name>
</gene>
<dbReference type="InterPro" id="IPR005101">
    <property type="entry name" value="Cryptochr/Photolyase_FAD-bd"/>
</dbReference>
<comment type="cofactor">
    <cofactor evidence="1">
        <name>(6R)-5,10-methylene-5,6,7,8-tetrahydrofolate</name>
        <dbReference type="ChEBI" id="CHEBI:15636"/>
    </cofactor>
</comment>
<dbReference type="InterPro" id="IPR006050">
    <property type="entry name" value="DNA_photolyase_N"/>
</dbReference>
<dbReference type="PRINTS" id="PR00147">
    <property type="entry name" value="DNAPHOTLYASE"/>
</dbReference>
<feature type="binding site" evidence="6">
    <location>
        <position position="268"/>
    </location>
    <ligand>
        <name>FAD</name>
        <dbReference type="ChEBI" id="CHEBI:57692"/>
    </ligand>
</feature>
<dbReference type="Gene3D" id="1.25.40.80">
    <property type="match status" value="1"/>
</dbReference>
<evidence type="ECO:0000313" key="10">
    <source>
        <dbReference type="EMBL" id="KPM85056.1"/>
    </source>
</evidence>
<dbReference type="AlphaFoldDB" id="A0A0N8HKX0"/>
<evidence type="ECO:0000256" key="6">
    <source>
        <dbReference type="PIRSR" id="PIRSR602081-1"/>
    </source>
</evidence>
<dbReference type="Gene3D" id="1.10.579.10">
    <property type="entry name" value="DNA Cyclobutane Dipyrimidine Photolyase, subunit A, domain 3"/>
    <property type="match status" value="1"/>
</dbReference>
<dbReference type="RefSeq" id="WP_054551813.1">
    <property type="nucleotide sequence ID" value="NZ_LJTC01000002.1"/>
</dbReference>
<sequence length="498" mass="58392">MADSKKQKVNLVWFKRDLRLSDHQPLASAIASDLPCLLIYNFEPLLLDDPHYSLRHWRFVAQSLKDINQQLEKYNAEIAIYNQEMITLLETLSEDFDIAGVYSHQEIGLNNTFERDKQVTRWLNSKAIPWHETPPGGVKRARPKQFDWQAHWHGVMNQRLVTPNWQAFNAVLPHNYQAATCVNDFLKHDPQFQYDGPHAARACLQSFVEERAKNYQSGISSPSKSRGSCSRLSPYLAFGNLSLRQVYQTLKYYLVKQPLSWRRSLHAFESRLHWHCHFMQKFETQCSMEFAPQNAGYLHYPYRDDELVAEHLKRFEQGQTGIPIIDACMRCLAATGYINFRMRAMLVSFMTHHMNIHWQSVSFILSRYFLDFEPGIHYPQIQMQASVTGTNTIRLYNPIKQSEDKDPDGIFIKTWCPELKNLPKEDLHQPWQQPPMEALFNNFKQGEDYPEPMVDIEHAAKQARERLWSFRERDDVKRGTKAVLNKHVISLKRQRHGS</sequence>
<dbReference type="PROSITE" id="PS51645">
    <property type="entry name" value="PHR_CRY_ALPHA_BETA"/>
    <property type="match status" value="1"/>
</dbReference>
<dbReference type="GO" id="GO:0071949">
    <property type="term" value="F:FAD binding"/>
    <property type="evidence" value="ECO:0007669"/>
    <property type="project" value="TreeGrafter"/>
</dbReference>
<dbReference type="OrthoDB" id="9772484at2"/>
<evidence type="ECO:0000313" key="11">
    <source>
        <dbReference type="Proteomes" id="UP000050378"/>
    </source>
</evidence>
<dbReference type="SUPFAM" id="SSF48173">
    <property type="entry name" value="Cryptochrome/photolyase FAD-binding domain"/>
    <property type="match status" value="1"/>
</dbReference>
<comment type="similarity">
    <text evidence="2">Belongs to the DNA photolyase class-1 family.</text>
</comment>
<accession>A0A0N8HKX0</accession>
<evidence type="ECO:0000256" key="2">
    <source>
        <dbReference type="ARBA" id="ARBA00005862"/>
    </source>
</evidence>
<dbReference type="GO" id="GO:0009416">
    <property type="term" value="P:response to light stimulus"/>
    <property type="evidence" value="ECO:0007669"/>
    <property type="project" value="TreeGrafter"/>
</dbReference>
<dbReference type="PATRIC" id="fig|570156.3.peg.912"/>